<comment type="caution">
    <text evidence="1">The sequence shown here is derived from an EMBL/GenBank/DDBJ whole genome shotgun (WGS) entry which is preliminary data.</text>
</comment>
<dbReference type="EMBL" id="CM037155">
    <property type="protein sequence ID" value="KAH7846013.1"/>
    <property type="molecule type" value="Genomic_DNA"/>
</dbReference>
<evidence type="ECO:0000313" key="2">
    <source>
        <dbReference type="Proteomes" id="UP000828048"/>
    </source>
</evidence>
<accession>A0ACB7XZ24</accession>
<name>A0ACB7XZ24_9ERIC</name>
<gene>
    <name evidence="1" type="ORF">Vadar_008611</name>
</gene>
<protein>
    <submittedName>
        <fullName evidence="1">Uncharacterized protein</fullName>
    </submittedName>
</protein>
<dbReference type="Proteomes" id="UP000828048">
    <property type="component" value="Chromosome 5"/>
</dbReference>
<organism evidence="1 2">
    <name type="scientific">Vaccinium darrowii</name>
    <dbReference type="NCBI Taxonomy" id="229202"/>
    <lineage>
        <taxon>Eukaryota</taxon>
        <taxon>Viridiplantae</taxon>
        <taxon>Streptophyta</taxon>
        <taxon>Embryophyta</taxon>
        <taxon>Tracheophyta</taxon>
        <taxon>Spermatophyta</taxon>
        <taxon>Magnoliopsida</taxon>
        <taxon>eudicotyledons</taxon>
        <taxon>Gunneridae</taxon>
        <taxon>Pentapetalae</taxon>
        <taxon>asterids</taxon>
        <taxon>Ericales</taxon>
        <taxon>Ericaceae</taxon>
        <taxon>Vaccinioideae</taxon>
        <taxon>Vaccinieae</taxon>
        <taxon>Vaccinium</taxon>
    </lineage>
</organism>
<evidence type="ECO:0000313" key="1">
    <source>
        <dbReference type="EMBL" id="KAH7846013.1"/>
    </source>
</evidence>
<sequence>MSSRRSGQSSGSSRITDPIMTNLEVFKQLIPALRNRPSDELSVAEVLDEICKYIRELHRQTNDLSEQISQALATIDSDTPQASILRSLLATIDSDTPQASTARSSTIDSDTPQASTARSSTIDSDTPQASTAGSSIIPDQS</sequence>
<reference evidence="1 2" key="1">
    <citation type="journal article" date="2021" name="Hortic Res">
        <title>High-quality reference genome and annotation aids understanding of berry development for evergreen blueberry (Vaccinium darrowii).</title>
        <authorList>
            <person name="Yu J."/>
            <person name="Hulse-Kemp A.M."/>
            <person name="Babiker E."/>
            <person name="Staton M."/>
        </authorList>
    </citation>
    <scope>NUCLEOTIDE SEQUENCE [LARGE SCALE GENOMIC DNA]</scope>
    <source>
        <strain evidence="2">cv. NJ 8807/NJ 8810</strain>
        <tissue evidence="1">Young leaf</tissue>
    </source>
</reference>
<proteinExistence type="predicted"/>
<keyword evidence="2" id="KW-1185">Reference proteome</keyword>